<dbReference type="PANTHER" id="PTHR22605:SF16">
    <property type="entry name" value="E3 UBIQUITIN-PROTEIN LIGASE RNF213"/>
    <property type="match status" value="1"/>
</dbReference>
<name>A0A9W9YFM8_9CNID</name>
<dbReference type="GO" id="GO:0016887">
    <property type="term" value="F:ATP hydrolysis activity"/>
    <property type="evidence" value="ECO:0007669"/>
    <property type="project" value="InterPro"/>
</dbReference>
<proteinExistence type="predicted"/>
<evidence type="ECO:0000313" key="1">
    <source>
        <dbReference type="EMBL" id="KAJ7339583.1"/>
    </source>
</evidence>
<comment type="caution">
    <text evidence="1">The sequence shown here is derived from an EMBL/GenBank/DDBJ whole genome shotgun (WGS) entry which is preliminary data.</text>
</comment>
<dbReference type="InterPro" id="IPR031248">
    <property type="entry name" value="RNF213"/>
</dbReference>
<keyword evidence="2" id="KW-1185">Reference proteome</keyword>
<dbReference type="EMBL" id="MU827779">
    <property type="protein sequence ID" value="KAJ7339583.1"/>
    <property type="molecule type" value="Genomic_DNA"/>
</dbReference>
<dbReference type="PANTHER" id="PTHR22605">
    <property type="entry name" value="RZ-TYPE DOMAIN-CONTAINING PROTEIN"/>
    <property type="match status" value="1"/>
</dbReference>
<reference evidence="1" key="1">
    <citation type="submission" date="2023-01" db="EMBL/GenBank/DDBJ databases">
        <title>Genome assembly of the deep-sea coral Lophelia pertusa.</title>
        <authorList>
            <person name="Herrera S."/>
            <person name="Cordes E."/>
        </authorList>
    </citation>
    <scope>NUCLEOTIDE SEQUENCE</scope>
    <source>
        <strain evidence="1">USNM1676648</strain>
        <tissue evidence="1">Polyp</tissue>
    </source>
</reference>
<gene>
    <name evidence="1" type="ORF">OS493_005986</name>
</gene>
<dbReference type="OrthoDB" id="8947116at2759"/>
<accession>A0A9W9YFM8</accession>
<dbReference type="AlphaFoldDB" id="A0A9W9YFM8"/>
<evidence type="ECO:0000313" key="2">
    <source>
        <dbReference type="Proteomes" id="UP001163046"/>
    </source>
</evidence>
<dbReference type="Proteomes" id="UP001163046">
    <property type="component" value="Unassembled WGS sequence"/>
</dbReference>
<protein>
    <submittedName>
        <fullName evidence="1">Uncharacterized protein</fullName>
    </submittedName>
</protein>
<dbReference type="GO" id="GO:0004842">
    <property type="term" value="F:ubiquitin-protein transferase activity"/>
    <property type="evidence" value="ECO:0007669"/>
    <property type="project" value="InterPro"/>
</dbReference>
<organism evidence="1 2">
    <name type="scientific">Desmophyllum pertusum</name>
    <dbReference type="NCBI Taxonomy" id="174260"/>
    <lineage>
        <taxon>Eukaryota</taxon>
        <taxon>Metazoa</taxon>
        <taxon>Cnidaria</taxon>
        <taxon>Anthozoa</taxon>
        <taxon>Hexacorallia</taxon>
        <taxon>Scleractinia</taxon>
        <taxon>Caryophylliina</taxon>
        <taxon>Caryophylliidae</taxon>
        <taxon>Desmophyllum</taxon>
    </lineage>
</organism>
<sequence>MNGTIEFQMLILVHDHSERFLELCEQINEEEGKMPLLRQLLEQRRIELAAFQEERDKVSTFIRMCSLIKQVNLGKLPGKTAIDASRMSIKDLVQSTIIGGKVLPVVTFFGLSPEAKEMISSLSQLSDSILLRQFWKDNGEKALKITAQREEQKMSLGVEDVVQLIWTPSNVQLQSLQDRFLRGVISFGEVDKLFKVFKGNQKYEDLAKEIKLITSRRGSQVKAPDALINKRIEEIQQYNTLHSCIDAARIILDFKTTLGLQGNFQLVEDLHNQMNSEFKQQPLKTMNALREAGRLLSRISPDRASCLDAVTKCQAFITWLKGTITGPQELKVLVDLAIISAGETAMETARITCLHTSCLGFAPLIFDLKPSFGFDELMITCEPVWSAVDADPTLPTKLMVYQPVKSAAHPFKVAATDIDPVHSEVLCFPWELGVLWHMTKSKPGWPNIAEGHIVALANRSLARQLSDDAWETITRNSSLQPVMCEMFQSLRRAKFASALGFIHEENVCLYSRQCHLPRDKVCQ</sequence>